<dbReference type="KEGG" id="sted:SPTER_26370"/>
<evidence type="ECO:0000313" key="2">
    <source>
        <dbReference type="Proteomes" id="UP000320776"/>
    </source>
</evidence>
<evidence type="ECO:0000313" key="1">
    <source>
        <dbReference type="EMBL" id="QDR81262.1"/>
    </source>
</evidence>
<sequence length="71" mass="8064">MHELDLDRALNRTEGHLMRSNAQLAKMLGKAASVQAAMRAEYLGRVRSLEKLRNAFAQKHKELQIANESVF</sequence>
<proteinExistence type="predicted"/>
<organism evidence="1 2">
    <name type="scientific">Sporomusa termitida</name>
    <dbReference type="NCBI Taxonomy" id="2377"/>
    <lineage>
        <taxon>Bacteria</taxon>
        <taxon>Bacillati</taxon>
        <taxon>Bacillota</taxon>
        <taxon>Negativicutes</taxon>
        <taxon>Selenomonadales</taxon>
        <taxon>Sporomusaceae</taxon>
        <taxon>Sporomusa</taxon>
    </lineage>
</organism>
<accession>A0A517DV66</accession>
<dbReference type="Proteomes" id="UP000320776">
    <property type="component" value="Chromosome"/>
</dbReference>
<name>A0A517DV66_9FIRM</name>
<reference evidence="1 2" key="1">
    <citation type="submission" date="2019-02" db="EMBL/GenBank/DDBJ databases">
        <title>Closed genome of Sporomusa termitida DSM 4440.</title>
        <authorList>
            <person name="Poehlein A."/>
            <person name="Daniel R."/>
        </authorList>
    </citation>
    <scope>NUCLEOTIDE SEQUENCE [LARGE SCALE GENOMIC DNA]</scope>
    <source>
        <strain evidence="1 2">DSM 4440</strain>
    </source>
</reference>
<protein>
    <submittedName>
        <fullName evidence="1">Uncharacterized protein</fullName>
    </submittedName>
</protein>
<gene>
    <name evidence="1" type="ORF">SPTER_26370</name>
</gene>
<dbReference type="RefSeq" id="WP_170233255.1">
    <property type="nucleotide sequence ID" value="NZ_CP036259.1"/>
</dbReference>
<dbReference type="EMBL" id="CP036259">
    <property type="protein sequence ID" value="QDR81262.1"/>
    <property type="molecule type" value="Genomic_DNA"/>
</dbReference>
<dbReference type="AlphaFoldDB" id="A0A517DV66"/>
<keyword evidence="2" id="KW-1185">Reference proteome</keyword>